<keyword evidence="6" id="KW-0865">Zymogen</keyword>
<name>A0A9P0CMR3_9CUCU</name>
<dbReference type="GO" id="GO:0006508">
    <property type="term" value="P:proteolysis"/>
    <property type="evidence" value="ECO:0007669"/>
    <property type="project" value="UniProtKB-KW"/>
</dbReference>
<sequence length="332" mass="36697">MRITLCLSFLLSAALATNIKMNPLSDEFINHINSQQNDWKAGRNFDENMPISEIKKRMGARKSISKAKPTVHSKDIEIPESFDARTNWPECSSVIGSIADQSACGSCWAVSTTSAMSDRRCIASGGSLQVPVSAEDVLTCCTDTSCWLGCDGGSTQAAWNYWFQSGIVTGGRYNSSLGCKPYPFQPCDNWLEGKYVQCSTLSYDTPDCTRSCSSSGLNYRSELTYGKSMAEKFATVEDVQREILQNGPVTASFVLYEDFVNYKSGVYHYVDGDEIGGHSVRIIGWGVENNVAYWLVANSWNEDWGDDGLFKIRRGVDECSFEMEINAAQAKV</sequence>
<dbReference type="InterPro" id="IPR012599">
    <property type="entry name" value="Propeptide_C1A"/>
</dbReference>
<dbReference type="EMBL" id="OV651825">
    <property type="protein sequence ID" value="CAH1102450.1"/>
    <property type="molecule type" value="Genomic_DNA"/>
</dbReference>
<protein>
    <recommendedName>
        <fullName evidence="9">Peptidase C1A papain C-terminal domain-containing protein</fullName>
    </recommendedName>
</protein>
<evidence type="ECO:0000256" key="6">
    <source>
        <dbReference type="ARBA" id="ARBA00023145"/>
    </source>
</evidence>
<dbReference type="SUPFAM" id="SSF54001">
    <property type="entry name" value="Cysteine proteinases"/>
    <property type="match status" value="1"/>
</dbReference>
<evidence type="ECO:0000256" key="3">
    <source>
        <dbReference type="ARBA" id="ARBA00022729"/>
    </source>
</evidence>
<dbReference type="PANTHER" id="PTHR12411">
    <property type="entry name" value="CYSTEINE PROTEASE FAMILY C1-RELATED"/>
    <property type="match status" value="1"/>
</dbReference>
<dbReference type="SMART" id="SM00645">
    <property type="entry name" value="Pept_C1"/>
    <property type="match status" value="1"/>
</dbReference>
<keyword evidence="3 8" id="KW-0732">Signal</keyword>
<dbReference type="Pfam" id="PF08127">
    <property type="entry name" value="Propeptide_C1"/>
    <property type="match status" value="1"/>
</dbReference>
<dbReference type="OrthoDB" id="640249at2759"/>
<dbReference type="InterPro" id="IPR038765">
    <property type="entry name" value="Papain-like_cys_pep_sf"/>
</dbReference>
<dbReference type="Pfam" id="PF00112">
    <property type="entry name" value="Peptidase_C1"/>
    <property type="match status" value="1"/>
</dbReference>
<feature type="chain" id="PRO_5040258231" description="Peptidase C1A papain C-terminal domain-containing protein" evidence="8">
    <location>
        <begin position="17"/>
        <end position="332"/>
    </location>
</feature>
<evidence type="ECO:0000256" key="7">
    <source>
        <dbReference type="ARBA" id="ARBA00023157"/>
    </source>
</evidence>
<evidence type="ECO:0000256" key="1">
    <source>
        <dbReference type="ARBA" id="ARBA00008455"/>
    </source>
</evidence>
<feature type="signal peptide" evidence="8">
    <location>
        <begin position="1"/>
        <end position="16"/>
    </location>
</feature>
<dbReference type="InterPro" id="IPR025661">
    <property type="entry name" value="Pept_asp_AS"/>
</dbReference>
<dbReference type="PROSITE" id="PS00639">
    <property type="entry name" value="THIOL_PROTEASE_HIS"/>
    <property type="match status" value="1"/>
</dbReference>
<dbReference type="PROSITE" id="PS00139">
    <property type="entry name" value="THIOL_PROTEASE_CYS"/>
    <property type="match status" value="1"/>
</dbReference>
<evidence type="ECO:0000313" key="11">
    <source>
        <dbReference type="Proteomes" id="UP001153636"/>
    </source>
</evidence>
<reference evidence="10" key="1">
    <citation type="submission" date="2022-01" db="EMBL/GenBank/DDBJ databases">
        <authorList>
            <person name="King R."/>
        </authorList>
    </citation>
    <scope>NUCLEOTIDE SEQUENCE</scope>
</reference>
<comment type="similarity">
    <text evidence="1">Belongs to the peptidase C1 family.</text>
</comment>
<keyword evidence="5" id="KW-0788">Thiol protease</keyword>
<dbReference type="InterPro" id="IPR025660">
    <property type="entry name" value="Pept_his_AS"/>
</dbReference>
<dbReference type="CDD" id="cd02620">
    <property type="entry name" value="Peptidase_C1A_CathepsinB"/>
    <property type="match status" value="1"/>
</dbReference>
<dbReference type="Gene3D" id="3.90.70.10">
    <property type="entry name" value="Cysteine proteinases"/>
    <property type="match status" value="1"/>
</dbReference>
<accession>A0A9P0CMR3</accession>
<dbReference type="FunFam" id="3.90.70.10:FF:000031">
    <property type="entry name" value="Cathepsin B"/>
    <property type="match status" value="1"/>
</dbReference>
<organism evidence="10 11">
    <name type="scientific">Psylliodes chrysocephalus</name>
    <dbReference type="NCBI Taxonomy" id="3402493"/>
    <lineage>
        <taxon>Eukaryota</taxon>
        <taxon>Metazoa</taxon>
        <taxon>Ecdysozoa</taxon>
        <taxon>Arthropoda</taxon>
        <taxon>Hexapoda</taxon>
        <taxon>Insecta</taxon>
        <taxon>Pterygota</taxon>
        <taxon>Neoptera</taxon>
        <taxon>Endopterygota</taxon>
        <taxon>Coleoptera</taxon>
        <taxon>Polyphaga</taxon>
        <taxon>Cucujiformia</taxon>
        <taxon>Chrysomeloidea</taxon>
        <taxon>Chrysomelidae</taxon>
        <taxon>Galerucinae</taxon>
        <taxon>Alticini</taxon>
        <taxon>Psylliodes</taxon>
    </lineage>
</organism>
<dbReference type="PROSITE" id="PS00640">
    <property type="entry name" value="THIOL_PROTEASE_ASN"/>
    <property type="match status" value="1"/>
</dbReference>
<evidence type="ECO:0000256" key="5">
    <source>
        <dbReference type="ARBA" id="ARBA00022807"/>
    </source>
</evidence>
<evidence type="ECO:0000313" key="10">
    <source>
        <dbReference type="EMBL" id="CAH1102450.1"/>
    </source>
</evidence>
<dbReference type="GO" id="GO:0004197">
    <property type="term" value="F:cysteine-type endopeptidase activity"/>
    <property type="evidence" value="ECO:0007669"/>
    <property type="project" value="InterPro"/>
</dbReference>
<dbReference type="AlphaFoldDB" id="A0A9P0CMR3"/>
<dbReference type="Proteomes" id="UP001153636">
    <property type="component" value="Chromosome 13"/>
</dbReference>
<keyword evidence="4" id="KW-0378">Hydrolase</keyword>
<dbReference type="PRINTS" id="PR00705">
    <property type="entry name" value="PAPAIN"/>
</dbReference>
<feature type="domain" description="Peptidase C1A papain C-terminal" evidence="9">
    <location>
        <begin position="78"/>
        <end position="329"/>
    </location>
</feature>
<keyword evidence="7" id="KW-1015">Disulfide bond</keyword>
<dbReference type="InterPro" id="IPR000668">
    <property type="entry name" value="Peptidase_C1A_C"/>
</dbReference>
<evidence type="ECO:0000256" key="4">
    <source>
        <dbReference type="ARBA" id="ARBA00022801"/>
    </source>
</evidence>
<dbReference type="InterPro" id="IPR000169">
    <property type="entry name" value="Pept_cys_AS"/>
</dbReference>
<proteinExistence type="inferred from homology"/>
<evidence type="ECO:0000256" key="2">
    <source>
        <dbReference type="ARBA" id="ARBA00022670"/>
    </source>
</evidence>
<keyword evidence="11" id="KW-1185">Reference proteome</keyword>
<keyword evidence="2" id="KW-0645">Protease</keyword>
<gene>
    <name evidence="10" type="ORF">PSYICH_LOCUS4054</name>
</gene>
<dbReference type="InterPro" id="IPR013128">
    <property type="entry name" value="Peptidase_C1A"/>
</dbReference>
<evidence type="ECO:0000259" key="9">
    <source>
        <dbReference type="SMART" id="SM00645"/>
    </source>
</evidence>
<evidence type="ECO:0000256" key="8">
    <source>
        <dbReference type="SAM" id="SignalP"/>
    </source>
</evidence>